<dbReference type="InterPro" id="IPR011659">
    <property type="entry name" value="WD40"/>
</dbReference>
<comment type="similarity">
    <text evidence="1">Belongs to the TolB family.</text>
</comment>
<dbReference type="PANTHER" id="PTHR36842">
    <property type="entry name" value="PROTEIN TOLB HOMOLOG"/>
    <property type="match status" value="1"/>
</dbReference>
<dbReference type="Proteomes" id="UP001221597">
    <property type="component" value="Chromosome"/>
</dbReference>
<dbReference type="EMBL" id="CP121671">
    <property type="protein sequence ID" value="WFT75424.1"/>
    <property type="molecule type" value="Genomic_DNA"/>
</dbReference>
<name>A0ABY8J1K8_9BACI</name>
<dbReference type="PANTHER" id="PTHR36842:SF1">
    <property type="entry name" value="PROTEIN TOLB"/>
    <property type="match status" value="1"/>
</dbReference>
<evidence type="ECO:0008006" key="4">
    <source>
        <dbReference type="Google" id="ProtNLM"/>
    </source>
</evidence>
<dbReference type="Pfam" id="PF07676">
    <property type="entry name" value="PD40"/>
    <property type="match status" value="1"/>
</dbReference>
<evidence type="ECO:0000313" key="3">
    <source>
        <dbReference type="Proteomes" id="UP001221597"/>
    </source>
</evidence>
<dbReference type="InterPro" id="IPR011042">
    <property type="entry name" value="6-blade_b-propeller_TolB-like"/>
</dbReference>
<accession>A0ABY8J1K8</accession>
<dbReference type="Gene3D" id="2.120.10.30">
    <property type="entry name" value="TolB, C-terminal domain"/>
    <property type="match status" value="2"/>
</dbReference>
<evidence type="ECO:0000256" key="1">
    <source>
        <dbReference type="ARBA" id="ARBA00009820"/>
    </source>
</evidence>
<organism evidence="2 3">
    <name type="scientific">Halobacillus naozhouensis</name>
    <dbReference type="NCBI Taxonomy" id="554880"/>
    <lineage>
        <taxon>Bacteria</taxon>
        <taxon>Bacillati</taxon>
        <taxon>Bacillota</taxon>
        <taxon>Bacilli</taxon>
        <taxon>Bacillales</taxon>
        <taxon>Bacillaceae</taxon>
        <taxon>Halobacillus</taxon>
    </lineage>
</organism>
<reference evidence="2 3" key="1">
    <citation type="submission" date="2023-04" db="EMBL/GenBank/DDBJ databases">
        <title>Genome sequence of Halobacillus naozhouensis KACC 21980.</title>
        <authorList>
            <person name="Kim S."/>
            <person name="Heo J."/>
            <person name="Kwon S.-W."/>
        </authorList>
    </citation>
    <scope>NUCLEOTIDE SEQUENCE [LARGE SCALE GENOMIC DNA]</scope>
    <source>
        <strain evidence="2 3">KCTC 13234</strain>
    </source>
</reference>
<evidence type="ECO:0000313" key="2">
    <source>
        <dbReference type="EMBL" id="WFT75424.1"/>
    </source>
</evidence>
<dbReference type="SUPFAM" id="SSF82171">
    <property type="entry name" value="DPP6 N-terminal domain-like"/>
    <property type="match status" value="1"/>
</dbReference>
<dbReference type="RefSeq" id="WP_283077389.1">
    <property type="nucleotide sequence ID" value="NZ_CP121671.1"/>
</dbReference>
<protein>
    <recommendedName>
        <fullName evidence="4">TolB protein</fullName>
    </recommendedName>
</protein>
<keyword evidence="3" id="KW-1185">Reference proteome</keyword>
<sequence>MYRYFIAYLSDRSGHFDLWLYNLANGMSVQLTNGAGAPYSIPVWSPGGSKIAFVGGQQILYVVHVYTGAIAQIDQLEEGAGFEFDWSPDGEKLVYTKHDQIILYNVLSHRAQFIDYPGSSNPQWFPNGRELLFQAPDESGISQLFRIRTNGTDVRQITSNEEGPLHDIELSPDGTFVLYTTPGASISLIRTVELSTGNVFEVEGGPLAKNYYPAWSPDSMRVAYSATNFDENNGYFSQIRTVGRMGENERTWVNSNCFATPVSWSPDGRQIAYLSGCTEQEFAREMLVLNLSQATSTRLISGVNIMSMQWAPSPFIRWRRTPYINEQYQVRLNYPSHWEKVNDLRFQGMDGFFQISAISSERTIEEVCHDEALHPLRPYGSMPAVYPTRMHNQEVCFIFPSADQSSEMMGQSAFLIKYPKPVKIQGETYHYFILWADQHHMREIAASLIFLSS</sequence>
<proteinExistence type="inferred from homology"/>
<gene>
    <name evidence="2" type="ORF">P9989_03220</name>
</gene>